<sequence length="675" mass="76593">MSLCGLCVAIPWESLPHVPPNVVIRISRLPYLLGFLGWPEDARGYEHHQSLRDLRKSAVESECGLCRLILKSAEAVQAELEVVQSEVEAGTSPQYSWPTWNLFIVKRKYGDGFCVMSPTDESKGEVRLVSAIGLCVRDDDPLHTVMPGRPVEESGETSIAISRARKWLDDCDCSPVGATLPSRVIDTGVDFHDSFVKLHETTGHEQETKYTTLSYCWGKSRYFSTTKATLEEKKCQITIQELPKTYRDAILLTRELGIRYLWIDSLCICQDDTDDWERESAKMSSIYSDAFLTIGADRAANSSEGFLGLRPSREYVEFEYICGSLRGTVMAFNLPLIEEARPAVLLAFGDEPLSKRAWAFQERVLPRRILHYGTEQMFFECNEGLRAEDGTISRLRYYSLGEKWANDTERSEGQLELSSRRTELLYSWNNLLCSYGPRKLTRPSDKLPAISGLAKIYAERIGDEYIAGLWRNSLVEGLVWRGFGCRRVSEYRAPSWSWASMDGMPGTDRRHRSDIIIADVEDIKVEKKGLNPFGEVIHGQIKIRAPLERLYWAIDNWDPTKPGLPDENNPKFRTANGSTDGVYSLFDFDYGAPDAPQEALKIVKSLEGVDLFALVMLKSHRREDDDYQCYTALIVRKVHGGEEMQRLGFIYLGEEDFREKPEALAKEDLSVVTLI</sequence>
<protein>
    <recommendedName>
        <fullName evidence="1">Heterokaryon incompatibility domain-containing protein</fullName>
    </recommendedName>
</protein>
<dbReference type="Pfam" id="PF06985">
    <property type="entry name" value="HET"/>
    <property type="match status" value="1"/>
</dbReference>
<dbReference type="OrthoDB" id="5125733at2759"/>
<organism evidence="2 3">
    <name type="scientific">Endocarpon pusillum</name>
    <dbReference type="NCBI Taxonomy" id="364733"/>
    <lineage>
        <taxon>Eukaryota</taxon>
        <taxon>Fungi</taxon>
        <taxon>Dikarya</taxon>
        <taxon>Ascomycota</taxon>
        <taxon>Pezizomycotina</taxon>
        <taxon>Eurotiomycetes</taxon>
        <taxon>Chaetothyriomycetidae</taxon>
        <taxon>Verrucariales</taxon>
        <taxon>Verrucariaceae</taxon>
        <taxon>Endocarpon</taxon>
    </lineage>
</organism>
<dbReference type="PANTHER" id="PTHR33112:SF16">
    <property type="entry name" value="HETEROKARYON INCOMPATIBILITY DOMAIN-CONTAINING PROTEIN"/>
    <property type="match status" value="1"/>
</dbReference>
<evidence type="ECO:0000259" key="1">
    <source>
        <dbReference type="Pfam" id="PF06985"/>
    </source>
</evidence>
<proteinExistence type="predicted"/>
<keyword evidence="3" id="KW-1185">Reference proteome</keyword>
<evidence type="ECO:0000313" key="2">
    <source>
        <dbReference type="EMBL" id="KAF7512264.1"/>
    </source>
</evidence>
<dbReference type="InterPro" id="IPR010730">
    <property type="entry name" value="HET"/>
</dbReference>
<name>A0A8H7AQ40_9EURO</name>
<evidence type="ECO:0000313" key="3">
    <source>
        <dbReference type="Proteomes" id="UP000606974"/>
    </source>
</evidence>
<gene>
    <name evidence="2" type="ORF">GJ744_001832</name>
</gene>
<feature type="domain" description="Heterokaryon incompatibility" evidence="1">
    <location>
        <begin position="210"/>
        <end position="362"/>
    </location>
</feature>
<reference evidence="2" key="1">
    <citation type="submission" date="2020-02" db="EMBL/GenBank/DDBJ databases">
        <authorList>
            <person name="Palmer J.M."/>
        </authorList>
    </citation>
    <scope>NUCLEOTIDE SEQUENCE</scope>
    <source>
        <strain evidence="2">EPUS1.4</strain>
        <tissue evidence="2">Thallus</tissue>
    </source>
</reference>
<dbReference type="AlphaFoldDB" id="A0A8H7AQ40"/>
<dbReference type="PANTHER" id="PTHR33112">
    <property type="entry name" value="DOMAIN PROTEIN, PUTATIVE-RELATED"/>
    <property type="match status" value="1"/>
</dbReference>
<accession>A0A8H7AQ40</accession>
<comment type="caution">
    <text evidence="2">The sequence shown here is derived from an EMBL/GenBank/DDBJ whole genome shotgun (WGS) entry which is preliminary data.</text>
</comment>
<dbReference type="EMBL" id="JAACFV010000013">
    <property type="protein sequence ID" value="KAF7512264.1"/>
    <property type="molecule type" value="Genomic_DNA"/>
</dbReference>
<dbReference type="Proteomes" id="UP000606974">
    <property type="component" value="Unassembled WGS sequence"/>
</dbReference>